<dbReference type="GeneID" id="105172664"/>
<dbReference type="PANTHER" id="PTHR12354">
    <property type="entry name" value="INTERFERON-RELATED DEVELOPMENTAL REGULATOR"/>
    <property type="match status" value="1"/>
</dbReference>
<dbReference type="InterPro" id="IPR007701">
    <property type="entry name" value="Interferon-rel_develop_reg_N"/>
</dbReference>
<dbReference type="KEGG" id="sind:105172664"/>
<dbReference type="Pfam" id="PF05004">
    <property type="entry name" value="IFRD"/>
    <property type="match status" value="1"/>
</dbReference>
<dbReference type="SUPFAM" id="SSF48371">
    <property type="entry name" value="ARM repeat"/>
    <property type="match status" value="1"/>
</dbReference>
<proteinExistence type="inferred from homology"/>
<dbReference type="InterPro" id="IPR039777">
    <property type="entry name" value="IFRD"/>
</dbReference>
<evidence type="ECO:0000313" key="4">
    <source>
        <dbReference type="RefSeq" id="XP_011092494.1"/>
    </source>
</evidence>
<reference evidence="4 5" key="1">
    <citation type="submission" date="2025-04" db="UniProtKB">
        <authorList>
            <consortium name="RefSeq"/>
        </authorList>
    </citation>
    <scope>IDENTIFICATION</scope>
</reference>
<evidence type="ECO:0000256" key="1">
    <source>
        <dbReference type="ARBA" id="ARBA00008828"/>
    </source>
</evidence>
<gene>
    <name evidence="4 5 6" type="primary">LOC105172664</name>
</gene>
<dbReference type="PANTHER" id="PTHR12354:SF1">
    <property type="entry name" value="INTERFERON-RELATED DEVELOPMENTAL REGULATOR 1"/>
    <property type="match status" value="1"/>
</dbReference>
<name>A0A6I9TYJ9_SESIN</name>
<accession>A0A6I9TYJ9</accession>
<evidence type="ECO:0000313" key="6">
    <source>
        <dbReference type="RefSeq" id="XP_020552726.1"/>
    </source>
</evidence>
<feature type="domain" description="Interferon-related developmental regulator N-terminal" evidence="2">
    <location>
        <begin position="2"/>
        <end position="252"/>
    </location>
</feature>
<dbReference type="RefSeq" id="XP_011092494.1">
    <property type="nucleotide sequence ID" value="XM_011094192.2"/>
</dbReference>
<keyword evidence="3" id="KW-1185">Reference proteome</keyword>
<dbReference type="InterPro" id="IPR016024">
    <property type="entry name" value="ARM-type_fold"/>
</dbReference>
<organism evidence="3 4">
    <name type="scientific">Sesamum indicum</name>
    <name type="common">Oriental sesame</name>
    <name type="synonym">Sesamum orientale</name>
    <dbReference type="NCBI Taxonomy" id="4182"/>
    <lineage>
        <taxon>Eukaryota</taxon>
        <taxon>Viridiplantae</taxon>
        <taxon>Streptophyta</taxon>
        <taxon>Embryophyta</taxon>
        <taxon>Tracheophyta</taxon>
        <taxon>Spermatophyta</taxon>
        <taxon>Magnoliopsida</taxon>
        <taxon>eudicotyledons</taxon>
        <taxon>Gunneridae</taxon>
        <taxon>Pentapetalae</taxon>
        <taxon>asterids</taxon>
        <taxon>lamiids</taxon>
        <taxon>Lamiales</taxon>
        <taxon>Pedaliaceae</taxon>
        <taxon>Sesamum</taxon>
    </lineage>
</organism>
<evidence type="ECO:0000313" key="3">
    <source>
        <dbReference type="Proteomes" id="UP000504604"/>
    </source>
</evidence>
<dbReference type="OrthoDB" id="686784at2759"/>
<protein>
    <submittedName>
        <fullName evidence="4 5">Uncharacterized protein LOC105172664 isoform X1</fullName>
    </submittedName>
</protein>
<dbReference type="RefSeq" id="XP_020552726.1">
    <property type="nucleotide sequence ID" value="XM_020697067.1"/>
</dbReference>
<dbReference type="AlphaFoldDB" id="A0A6I9TYJ9"/>
<sequence length="408" mass="46054">MDKFLDDLFAKRGSVREGALSSIVDGLNLNYLHQFAGKNFATLLYRCLNSFKKGSSKEIVLASRALGLLSITVGCGDNAHELYKESLPLISQALRSRTESLLLSVIDCLAIATFVGANDFEETEAAMQIIWHFINLKPGDNVVVSKQPASVLSAAISTWSLLLTTVNGWNLNHNYWRGAIPYFLNLLEVDDQSVCMVAGQAIALICEMGFLEKFAGNLTTDEISLNEKGKNIKDQDYSIQELQEIVSNHAKRVLRQNSLQSAATKTVNGWSNFSQNFLEALEDGRFHEASLKIGKHRLQLHSLSQLLQVNFIKRFLGRGFVPHMVENEFLHDVFNFTPRKQESGVELYSSEREEAVVHLFVPETRQRDGEDDFGRAHRPQRSAYRKAKTQLLNKQRMLKGEELRPYDD</sequence>
<dbReference type="Proteomes" id="UP000504604">
    <property type="component" value="Linkage group LG10"/>
</dbReference>
<dbReference type="RefSeq" id="XP_011092495.1">
    <property type="nucleotide sequence ID" value="XM_011094193.2"/>
</dbReference>
<evidence type="ECO:0000259" key="2">
    <source>
        <dbReference type="Pfam" id="PF05004"/>
    </source>
</evidence>
<evidence type="ECO:0000313" key="5">
    <source>
        <dbReference type="RefSeq" id="XP_011092495.1"/>
    </source>
</evidence>
<comment type="similarity">
    <text evidence="1">Belongs to the IFRD family.</text>
</comment>